<name>A0A368UAN0_9GAMM</name>
<accession>A0A368UAN0</accession>
<proteinExistence type="predicted"/>
<dbReference type="Proteomes" id="UP000253204">
    <property type="component" value="Unassembled WGS sequence"/>
</dbReference>
<sequence length="215" mass="23703">MTPSSALNALLASTAYLPELAPVHRVSRALTQEIHACLKGAMHIDVVAKDSRERLMQLSKLPMNTLEEMHSARYRLSMLMGEFQEALTQARHTQGTINQILNLHLEEARQIINELTVRMDAETPYGAMVIRYARRLTKAMALLRNKTIVHVNLKVFKAEGACGIDGLKLGIRQLDNRIATATLIADLEQDALDMHDNAAGDLLPSGIMSPAGKSP</sequence>
<evidence type="ECO:0000313" key="1">
    <source>
        <dbReference type="EMBL" id="RCV93676.1"/>
    </source>
</evidence>
<keyword evidence="2" id="KW-1185">Reference proteome</keyword>
<dbReference type="EMBL" id="QPIJ01000001">
    <property type="protein sequence ID" value="RCV93676.1"/>
    <property type="molecule type" value="Genomic_DNA"/>
</dbReference>
<gene>
    <name evidence="1" type="ORF">DU506_00535</name>
</gene>
<dbReference type="AlphaFoldDB" id="A0A368UAN0"/>
<comment type="caution">
    <text evidence="1">The sequence shown here is derived from an EMBL/GenBank/DDBJ whole genome shotgun (WGS) entry which is preliminary data.</text>
</comment>
<reference evidence="1 2" key="1">
    <citation type="submission" date="2018-07" db="EMBL/GenBank/DDBJ databases">
        <title>Halomonas rutogse sp. nov., isolated from Lake TangqianCo on Tibetan Plateau.</title>
        <authorList>
            <person name="Lu H."/>
            <person name="Xing P."/>
            <person name="Wu Q."/>
        </authorList>
    </citation>
    <scope>NUCLEOTIDE SEQUENCE [LARGE SCALE GENOMIC DNA]</scope>
    <source>
        <strain evidence="1 2">TQ8S</strain>
    </source>
</reference>
<protein>
    <submittedName>
        <fullName evidence="1">Uncharacterized protein</fullName>
    </submittedName>
</protein>
<organism evidence="1 2">
    <name type="scientific">Vreelandella rituensis</name>
    <dbReference type="NCBI Taxonomy" id="2282306"/>
    <lineage>
        <taxon>Bacteria</taxon>
        <taxon>Pseudomonadati</taxon>
        <taxon>Pseudomonadota</taxon>
        <taxon>Gammaproteobacteria</taxon>
        <taxon>Oceanospirillales</taxon>
        <taxon>Halomonadaceae</taxon>
        <taxon>Vreelandella</taxon>
    </lineage>
</organism>
<dbReference type="RefSeq" id="WP_114485004.1">
    <property type="nucleotide sequence ID" value="NZ_CBCSHM010000005.1"/>
</dbReference>
<evidence type="ECO:0000313" key="2">
    <source>
        <dbReference type="Proteomes" id="UP000253204"/>
    </source>
</evidence>